<evidence type="ECO:0000313" key="1">
    <source>
        <dbReference type="EMBL" id="CAG9946020.1"/>
    </source>
</evidence>
<name>A0ACA9TYI5_BIOOC</name>
<keyword evidence="2" id="KW-1185">Reference proteome</keyword>
<dbReference type="EMBL" id="CADEHS020000010">
    <property type="protein sequence ID" value="CAG9946020.1"/>
    <property type="molecule type" value="Genomic_DNA"/>
</dbReference>
<evidence type="ECO:0000313" key="2">
    <source>
        <dbReference type="Proteomes" id="UP000836387"/>
    </source>
</evidence>
<comment type="caution">
    <text evidence="1">The sequence shown here is derived from an EMBL/GenBank/DDBJ whole genome shotgun (WGS) entry which is preliminary data.</text>
</comment>
<proteinExistence type="predicted"/>
<organism evidence="1 2">
    <name type="scientific">Clonostachys rosea f. rosea IK726</name>
    <dbReference type="NCBI Taxonomy" id="1349383"/>
    <lineage>
        <taxon>Eukaryota</taxon>
        <taxon>Fungi</taxon>
        <taxon>Dikarya</taxon>
        <taxon>Ascomycota</taxon>
        <taxon>Pezizomycotina</taxon>
        <taxon>Sordariomycetes</taxon>
        <taxon>Hypocreomycetidae</taxon>
        <taxon>Hypocreales</taxon>
        <taxon>Bionectriaceae</taxon>
        <taxon>Clonostachys</taxon>
    </lineage>
</organism>
<sequence>MLFEEAARCSASFEWRTLLRSLCPDNLSCGPHAQGPLIFQWTSAPSGNGCHQPSIAIVLAASILGTCVTSSWLTGLSLRLKATVAMVRVQ</sequence>
<reference evidence="1" key="1">
    <citation type="submission" date="2020-04" db="EMBL/GenBank/DDBJ databases">
        <authorList>
            <person name="Broberg M."/>
        </authorList>
    </citation>
    <scope>NUCLEOTIDE SEQUENCE</scope>
</reference>
<dbReference type="Proteomes" id="UP000836387">
    <property type="component" value="Unassembled WGS sequence"/>
</dbReference>
<accession>A0ACA9TYI5</accession>
<protein>
    <submittedName>
        <fullName evidence="1">Uncharacterized protein</fullName>
    </submittedName>
</protein>
<reference evidence="1" key="2">
    <citation type="submission" date="2021-10" db="EMBL/GenBank/DDBJ databases">
        <authorList>
            <person name="Piombo E."/>
        </authorList>
    </citation>
    <scope>NUCLEOTIDE SEQUENCE</scope>
</reference>
<gene>
    <name evidence="1" type="ORF">CRV2_00004899</name>
</gene>